<dbReference type="InterPro" id="IPR014043">
    <property type="entry name" value="Acyl_transferase_dom"/>
</dbReference>
<keyword evidence="13" id="KW-1185">Reference proteome</keyword>
<dbReference type="InterPro" id="IPR049551">
    <property type="entry name" value="PKS_DH_C"/>
</dbReference>
<dbReference type="Pfam" id="PF08242">
    <property type="entry name" value="Methyltransf_12"/>
    <property type="match status" value="1"/>
</dbReference>
<dbReference type="InterPro" id="IPR020841">
    <property type="entry name" value="PKS_Beta-ketoAc_synthase_dom"/>
</dbReference>
<feature type="compositionally biased region" description="Low complexity" evidence="8">
    <location>
        <begin position="2533"/>
        <end position="2556"/>
    </location>
</feature>
<dbReference type="PROSITE" id="PS52019">
    <property type="entry name" value="PKS_MFAS_DH"/>
    <property type="match status" value="1"/>
</dbReference>
<evidence type="ECO:0000313" key="12">
    <source>
        <dbReference type="EMBL" id="KAF9872525.1"/>
    </source>
</evidence>
<proteinExistence type="predicted"/>
<evidence type="ECO:0000259" key="11">
    <source>
        <dbReference type="PROSITE" id="PS52019"/>
    </source>
</evidence>
<feature type="region of interest" description="Disordered" evidence="8">
    <location>
        <begin position="1094"/>
        <end position="1113"/>
    </location>
</feature>
<dbReference type="SUPFAM" id="SSF51735">
    <property type="entry name" value="NAD(P)-binding Rossmann-fold domains"/>
    <property type="match status" value="2"/>
</dbReference>
<dbReference type="SMART" id="SM00822">
    <property type="entry name" value="PKS_KR"/>
    <property type="match status" value="1"/>
</dbReference>
<dbReference type="SUPFAM" id="SSF52151">
    <property type="entry name" value="FabD/lysophospholipase-like"/>
    <property type="match status" value="1"/>
</dbReference>
<dbReference type="PANTHER" id="PTHR43775:SF20">
    <property type="entry name" value="HYBRID PKS-NRPS SYNTHETASE APDA"/>
    <property type="match status" value="1"/>
</dbReference>
<dbReference type="OrthoDB" id="329835at2759"/>
<feature type="active site" description="Proton acceptor; for dehydratase activity" evidence="7">
    <location>
        <position position="992"/>
    </location>
</feature>
<dbReference type="InterPro" id="IPR042104">
    <property type="entry name" value="PKS_dehydratase_sf"/>
</dbReference>
<dbReference type="Pfam" id="PF07993">
    <property type="entry name" value="NAD_binding_4"/>
    <property type="match status" value="1"/>
</dbReference>
<organism evidence="12 13">
    <name type="scientific">Colletotrichum karsti</name>
    <dbReference type="NCBI Taxonomy" id="1095194"/>
    <lineage>
        <taxon>Eukaryota</taxon>
        <taxon>Fungi</taxon>
        <taxon>Dikarya</taxon>
        <taxon>Ascomycota</taxon>
        <taxon>Pezizomycotina</taxon>
        <taxon>Sordariomycetes</taxon>
        <taxon>Hypocreomycetidae</taxon>
        <taxon>Glomerellales</taxon>
        <taxon>Glomerellaceae</taxon>
        <taxon>Colletotrichum</taxon>
        <taxon>Colletotrichum boninense species complex</taxon>
    </lineage>
</organism>
<keyword evidence="5" id="KW-0560">Oxidoreductase</keyword>
<dbReference type="GO" id="GO:0016491">
    <property type="term" value="F:oxidoreductase activity"/>
    <property type="evidence" value="ECO:0007669"/>
    <property type="project" value="UniProtKB-KW"/>
</dbReference>
<dbReference type="InterPro" id="IPR013968">
    <property type="entry name" value="PKS_KR"/>
</dbReference>
<feature type="region of interest" description="Disordered" evidence="8">
    <location>
        <begin position="2530"/>
        <end position="2582"/>
    </location>
</feature>
<dbReference type="InterPro" id="IPR006162">
    <property type="entry name" value="Ppantetheine_attach_site"/>
</dbReference>
<dbReference type="PROSITE" id="PS50075">
    <property type="entry name" value="CARRIER"/>
    <property type="match status" value="1"/>
</dbReference>
<dbReference type="SMART" id="SM00825">
    <property type="entry name" value="PKS_KS"/>
    <property type="match status" value="1"/>
</dbReference>
<dbReference type="GeneID" id="62165811"/>
<dbReference type="Pfam" id="PF00109">
    <property type="entry name" value="ketoacyl-synt"/>
    <property type="match status" value="1"/>
</dbReference>
<keyword evidence="3" id="KW-0489">Methyltransferase</keyword>
<dbReference type="InterPro" id="IPR001227">
    <property type="entry name" value="Ac_transferase_dom_sf"/>
</dbReference>
<comment type="caution">
    <text evidence="12">The sequence shown here is derived from an EMBL/GenBank/DDBJ whole genome shotgun (WGS) entry which is preliminary data.</text>
</comment>
<dbReference type="Pfam" id="PF16197">
    <property type="entry name" value="KAsynt_C_assoc"/>
    <property type="match status" value="1"/>
</dbReference>
<dbReference type="InterPro" id="IPR050091">
    <property type="entry name" value="PKS_NRPS_Biosynth_Enz"/>
</dbReference>
<dbReference type="InterPro" id="IPR049552">
    <property type="entry name" value="PKS_DH_N"/>
</dbReference>
<dbReference type="SMART" id="SM00826">
    <property type="entry name" value="PKS_DH"/>
    <property type="match status" value="1"/>
</dbReference>
<dbReference type="Pfam" id="PF02801">
    <property type="entry name" value="Ketoacyl-synt_C"/>
    <property type="match status" value="1"/>
</dbReference>
<gene>
    <name evidence="12" type="ORF">CkaCkLH20_10022</name>
</gene>
<dbReference type="SUPFAM" id="SSF53901">
    <property type="entry name" value="Thiolase-like"/>
    <property type="match status" value="1"/>
</dbReference>
<evidence type="ECO:0000256" key="1">
    <source>
        <dbReference type="ARBA" id="ARBA00022450"/>
    </source>
</evidence>
<evidence type="ECO:0000259" key="10">
    <source>
        <dbReference type="PROSITE" id="PS52004"/>
    </source>
</evidence>
<dbReference type="InterPro" id="IPR036291">
    <property type="entry name" value="NAD(P)-bd_dom_sf"/>
</dbReference>
<dbReference type="InterPro" id="IPR009081">
    <property type="entry name" value="PP-bd_ACP"/>
</dbReference>
<dbReference type="InterPro" id="IPR014031">
    <property type="entry name" value="Ketoacyl_synth_C"/>
</dbReference>
<feature type="domain" description="Carrier" evidence="9">
    <location>
        <begin position="2444"/>
        <end position="2524"/>
    </location>
</feature>
<feature type="region of interest" description="C-terminal hotdog fold" evidence="7">
    <location>
        <begin position="1117"/>
        <end position="1285"/>
    </location>
</feature>
<name>A0A9P6HYJ3_9PEZI</name>
<evidence type="ECO:0000256" key="5">
    <source>
        <dbReference type="ARBA" id="ARBA00023002"/>
    </source>
</evidence>
<dbReference type="Pfam" id="PF21089">
    <property type="entry name" value="PKS_DH_N"/>
    <property type="match status" value="1"/>
</dbReference>
<reference evidence="12" key="2">
    <citation type="submission" date="2020-11" db="EMBL/GenBank/DDBJ databases">
        <title>Whole genome sequencing of Colletotrichum sp.</title>
        <authorList>
            <person name="Li H."/>
        </authorList>
    </citation>
    <scope>NUCLEOTIDE SEQUENCE</scope>
    <source>
        <strain evidence="12">CkLH20</strain>
    </source>
</reference>
<sequence>MPVNADMPSNSSALASEPIAIVGSSCRFAGDASSPSKLWELLSKPRDVRSEIPESRFNAKGFYHKNPSQHGHMNVLHSYLLNEDLRVFDAEFFGINPVEARAMDPQQRMLLEIVYEAIESAGLSIEGLRGSDTGVYAGLMCGDYEAMLLRDLDQAPTYFAVGTSRAVLSNRVSYFFDWHGASVTIDTACSSSLVAVHQAVRALRAGDSKMAVACGSNLILGPEMYIIESKLKMLSPDGLSRMWDADANGYARGDGVAAVVLKTLSQALRDGDRIEAIIRETGVNQDGATPGLTMPSASAQRALIHSVYKKAGLDPENPSHWPQYIEAHGTGTPAGDPVEAEALSSAFFGAGKEAKDGPIYTGSIKTVLGHTEGTAGIAALLKGVKAMQNSTVPPNLLFNRLNPAVAPFYGNIQIATQPLPWPTVAPGQPKRVSLNNFGFGGTNAHAILESYVPPGSNGSNDTSAALTPFVFSAASEESLRANLSAYVSYIDSHPETNVRDLAYTLRERRSILPYRVSFSATSLEDLGSKIRARLDNGSSDVLGVRTWAATSKNKLSSKVMGVFTGQGAQYARMGAELIESSPFARGIIEKLDNELSQLPDEDRPDWTMLAELLAEPSASRIGDAAVSQPLCTAIQIMMVDILRAAGVQFHTVIGHSSGEIAAAYAARFLTARDAIVIAYYRGLHCKRAASPNGVKGAMLAAGTSAEDAAELCEDEDFAGRLGIAAVNSSSSVTISGDEDAIAELEVILEDEKKFNRRLRVDVAYHSKHMLPCFDPYVASLQRAGVKALPGDSRCTWFSSVFNGRPIESGDKLSDAYWAENMTRPVLFAQAVQAAASATVIRGDDTPAVALEVGPHPALAGPALQNISETLQKKIPYHGTLQRGGDATSAVSDCLGFLWMHLDKASVSLSGCDAALLGYSQQQRQFTVLGDLPSYQWKHETAYWAESRRSRRMRLRDQTYHQLLGNLSPDSAAHILRWKNVLKPSEMPWLEGHQVQGQIVLPAAAYVSTAVEAARSLSGGKTIRLIELSNFNIHNAITFDQGDACVEIQIELSQVSVKAKHVTATFTYSAALGGDSADLALAADGKLRVSLCEDSDANDSASAPSPVLPERRIQPPHMIPVDSSRLYGFMAGLEYNFSGAFRSLVKLERKLGRATCVANKARTSASAPDADDLLIHPVDLDAAFQSVMLAYSYPGDDRLRLLHLPSSIDKVRIDPAALASRQYTDEDTTLLDSMCPNSGGSGTANGDGESSGGFSGCVSIYTSGLSRAAIQVDQVRFKPVGASDASNDRDVFYKMHWVPSQPDGSAAAANVPVTDLDRDLVFVLSRIAAFYLRQFDDTVPQNHPARSESPLCHYLNYAQHMTNLLKRGEHKWAYKEWLKDTEQDVLDHVRAKGVMDNSDVRIMLLVGKTMPRVFRGETTMLEHFRTSGLLDEYYANGFGTKQSTMWVGSVIKQLTNRNPHLNILEIGAGTGGATKRILDTIGHDFNTYTFTDISSSFFENAAETFSGWSNRMIFKVCNAEDDPVAQGFKPGTYDVVVAFMVVHACARLGEAVANLRKLLKPGGMLILGEGAGDGAMQAGAGFIFGPLPGWWRGVEEGRTLSPLVDTADWEVILRNNGFSGVDTMSPPRLFDAFGITLFVSTAVDDRIQLARDPLTVTRSTVYDRVIILGGQTTKIAALADGISDVLKPFAKEIIAFKSLEQLDETVLDTNSVVLSLVDLETPVFKDVTPERWYNFRKLFEGGKDILWLTSGRLQDEPYCNMTVGFGRSAMHEDETLRVQYLDVPDASKASAQLIAQYLLRFTSKQLDASDILFVKEPEIIIDDQGRELVPRLFPIADANDRLNSDSRSIFREVDSQKSVVEMQQQNSGSVCLRQLSRYETAEGLVPYSSSRKTIKLRVTHAVSSALRSQAGYHFLVLGVDEAGARHVSLVTSLTSVLKAPVESTVRFEVPDGSETAQLLLVAAELSAMTVVDSLLAGQKLVAHNATDVVAEALISQALSKGVNVTLTTDSEEPSSSAVHQLKLPSYLERSEVAEMLPRDVACFVAYSTGIEPSETELTMMSVLPPYCRREDKRTMYSPRGVEIGSPGSLLGQTLQRAIASIKKHSSKGHNLSSQVKSVNIEALANGELLGNPLAIIDWTPSSASLCARVARFESKQLFKSNKTYWLVGLSGALGISLFDWMIERGVRHLVITSRNPKIDRRWVEDHQRCGVNIHIMPCDVTDEEAIRAVHQRIVDTLPPIVGLLNGAMVLRDVSVRNMQFDQVTDVTRPKVLGSIHLDRIFHDVDLDFFVLLSSINCVIGNVGQANYAAANMGMIGVAGNRRKRGLRSSVVNVGAIIGIGYITQSERQLDVTVAKTAMMHLSEQDFHQIFAECMEAGHLDNPNGPEISTGLLPITSDMANIPPWYHDPKFTRFLVQQSISNGDGKQEKTNSASIQDLLRECRSRQEVLQVVKEAYGTQLRRMLQVSTGDDDLMMMRGVELGFDSLLSVDVRSWFLKNFQVSVPVLKIMANDVRMSSLVDLAVEGIPSELVPQLQQDGPQSPNPNSSGSSSSGEDSSSVLPKSTGSNDLSSGVTTPPESTFDVEPKVTSSLLVEWTAETTPPEPDTSVPDLSSAPAPKANPEVVLLTGCSGLLGHHLLNSLLAQPSVRKIICVAVRRLPERLETKRLPSAGGRVVYHEGDLSQSRFGLREDEWADIFGEVDAVIHNGSDTSHLKYYSALRQANVESTRQLVGACLRRMVPFHYVSSAGVALFAGLEAFPPTSCTGTGKTPPADGAHGYMCGKWTCERMLERLMERHPQLRVVVQRPSTIIREGDDAETDEAGLDWVNSLLHYAHKTRTVPRVEYNAGAFDLVSIETCCDDVIRELLRDTVKCPAKTDKGITFVNNVGDIIIPMSGMAEIGLRQTGKKYDVLPMEQWTRAVVAAGMHPAVAALIETFDEPGVDKYPRLLREVEA</sequence>
<keyword evidence="6" id="KW-0511">Multifunctional enzyme</keyword>
<evidence type="ECO:0000313" key="13">
    <source>
        <dbReference type="Proteomes" id="UP000781932"/>
    </source>
</evidence>
<dbReference type="Gene3D" id="3.40.366.10">
    <property type="entry name" value="Malonyl-Coenzyme A Acyl Carrier Protein, domain 2"/>
    <property type="match status" value="1"/>
</dbReference>
<dbReference type="RefSeq" id="XP_038741986.1">
    <property type="nucleotide sequence ID" value="XM_038892737.1"/>
</dbReference>
<dbReference type="GO" id="GO:0006633">
    <property type="term" value="P:fatty acid biosynthetic process"/>
    <property type="evidence" value="ECO:0007669"/>
    <property type="project" value="TreeGrafter"/>
</dbReference>
<keyword evidence="1" id="KW-0596">Phosphopantetheine</keyword>
<feature type="domain" description="PKS/mFAS DH" evidence="11">
    <location>
        <begin position="960"/>
        <end position="1285"/>
    </location>
</feature>
<dbReference type="InterPro" id="IPR016039">
    <property type="entry name" value="Thiolase-like"/>
</dbReference>
<dbReference type="CDD" id="cd02440">
    <property type="entry name" value="AdoMet_MTases"/>
    <property type="match status" value="1"/>
</dbReference>
<dbReference type="InterPro" id="IPR020807">
    <property type="entry name" value="PKS_DH"/>
</dbReference>
<dbReference type="Proteomes" id="UP000781932">
    <property type="component" value="Unassembled WGS sequence"/>
</dbReference>
<dbReference type="Gene3D" id="3.10.129.110">
    <property type="entry name" value="Polyketide synthase dehydratase"/>
    <property type="match status" value="1"/>
</dbReference>
<dbReference type="GO" id="GO:0008168">
    <property type="term" value="F:methyltransferase activity"/>
    <property type="evidence" value="ECO:0007669"/>
    <property type="project" value="UniProtKB-KW"/>
</dbReference>
<evidence type="ECO:0000256" key="7">
    <source>
        <dbReference type="PROSITE-ProRule" id="PRU01363"/>
    </source>
</evidence>
<accession>A0A9P6HYJ3</accession>
<dbReference type="Gene3D" id="3.40.47.10">
    <property type="match status" value="1"/>
</dbReference>
<reference evidence="12" key="1">
    <citation type="submission" date="2020-03" db="EMBL/GenBank/DDBJ databases">
        <authorList>
            <person name="He L."/>
        </authorList>
    </citation>
    <scope>NUCLEOTIDE SEQUENCE</scope>
    <source>
        <strain evidence="12">CkLH20</strain>
    </source>
</reference>
<dbReference type="InterPro" id="IPR016035">
    <property type="entry name" value="Acyl_Trfase/lysoPLipase"/>
</dbReference>
<dbReference type="PROSITE" id="PS52004">
    <property type="entry name" value="KS3_2"/>
    <property type="match status" value="1"/>
</dbReference>
<dbReference type="InterPro" id="IPR013120">
    <property type="entry name" value="FAR_NAD-bd"/>
</dbReference>
<dbReference type="SUPFAM" id="SSF55048">
    <property type="entry name" value="Probable ACP-binding domain of malonyl-CoA ACP transacylase"/>
    <property type="match status" value="1"/>
</dbReference>
<dbReference type="Gene3D" id="3.40.50.720">
    <property type="entry name" value="NAD(P)-binding Rossmann-like Domain"/>
    <property type="match status" value="2"/>
</dbReference>
<dbReference type="SMART" id="SM00827">
    <property type="entry name" value="PKS_AT"/>
    <property type="match status" value="1"/>
</dbReference>
<dbReference type="PROSITE" id="PS00012">
    <property type="entry name" value="PHOSPHOPANTETHEINE"/>
    <property type="match status" value="1"/>
</dbReference>
<dbReference type="InterPro" id="IPR057326">
    <property type="entry name" value="KR_dom"/>
</dbReference>
<feature type="domain" description="Ketosynthase family 3 (KS3)" evidence="10">
    <location>
        <begin position="16"/>
        <end position="450"/>
    </location>
</feature>
<dbReference type="CDD" id="cd00833">
    <property type="entry name" value="PKS"/>
    <property type="match status" value="1"/>
</dbReference>
<evidence type="ECO:0000256" key="3">
    <source>
        <dbReference type="ARBA" id="ARBA00022603"/>
    </source>
</evidence>
<dbReference type="GO" id="GO:0004312">
    <property type="term" value="F:fatty acid synthase activity"/>
    <property type="evidence" value="ECO:0007669"/>
    <property type="project" value="TreeGrafter"/>
</dbReference>
<dbReference type="EMBL" id="JAATWM020000037">
    <property type="protein sequence ID" value="KAF9872525.1"/>
    <property type="molecule type" value="Genomic_DNA"/>
</dbReference>
<keyword evidence="4" id="KW-0808">Transferase</keyword>
<evidence type="ECO:0000256" key="2">
    <source>
        <dbReference type="ARBA" id="ARBA00022553"/>
    </source>
</evidence>
<dbReference type="InterPro" id="IPR032821">
    <property type="entry name" value="PKS_assoc"/>
</dbReference>
<dbReference type="Pfam" id="PF08659">
    <property type="entry name" value="KR"/>
    <property type="match status" value="1"/>
</dbReference>
<evidence type="ECO:0000256" key="8">
    <source>
        <dbReference type="SAM" id="MobiDB-lite"/>
    </source>
</evidence>
<protein>
    <submittedName>
        <fullName evidence="12">Uncharacterized protein</fullName>
    </submittedName>
</protein>
<keyword evidence="2" id="KW-0597">Phosphoprotein</keyword>
<dbReference type="PANTHER" id="PTHR43775">
    <property type="entry name" value="FATTY ACID SYNTHASE"/>
    <property type="match status" value="1"/>
</dbReference>
<evidence type="ECO:0000256" key="4">
    <source>
        <dbReference type="ARBA" id="ARBA00022679"/>
    </source>
</evidence>
<dbReference type="GO" id="GO:0032259">
    <property type="term" value="P:methylation"/>
    <property type="evidence" value="ECO:0007669"/>
    <property type="project" value="UniProtKB-KW"/>
</dbReference>
<dbReference type="GO" id="GO:0044550">
    <property type="term" value="P:secondary metabolite biosynthetic process"/>
    <property type="evidence" value="ECO:0007669"/>
    <property type="project" value="TreeGrafter"/>
</dbReference>
<dbReference type="InterPro" id="IPR016036">
    <property type="entry name" value="Malonyl_transacylase_ACP-bd"/>
</dbReference>
<evidence type="ECO:0000259" key="9">
    <source>
        <dbReference type="PROSITE" id="PS50075"/>
    </source>
</evidence>
<dbReference type="Pfam" id="PF00698">
    <property type="entry name" value="Acyl_transf_1"/>
    <property type="match status" value="1"/>
</dbReference>
<dbReference type="InterPro" id="IPR029063">
    <property type="entry name" value="SAM-dependent_MTases_sf"/>
</dbReference>
<feature type="region of interest" description="N-terminal hotdog fold" evidence="7">
    <location>
        <begin position="960"/>
        <end position="1093"/>
    </location>
</feature>
<dbReference type="InterPro" id="IPR013217">
    <property type="entry name" value="Methyltransf_12"/>
</dbReference>
<dbReference type="InterPro" id="IPR049900">
    <property type="entry name" value="PKS_mFAS_DH"/>
</dbReference>
<dbReference type="SUPFAM" id="SSF53335">
    <property type="entry name" value="S-adenosyl-L-methionine-dependent methyltransferases"/>
    <property type="match status" value="1"/>
</dbReference>
<feature type="active site" description="Proton donor; for dehydratase activity" evidence="7">
    <location>
        <position position="1180"/>
    </location>
</feature>
<dbReference type="FunFam" id="3.40.47.10:FF:000019">
    <property type="entry name" value="Polyketide synthase type I"/>
    <property type="match status" value="1"/>
</dbReference>
<dbReference type="Gene3D" id="3.40.50.150">
    <property type="entry name" value="Vaccinia Virus protein VP39"/>
    <property type="match status" value="1"/>
</dbReference>
<evidence type="ECO:0000256" key="6">
    <source>
        <dbReference type="ARBA" id="ARBA00023268"/>
    </source>
</evidence>
<dbReference type="Pfam" id="PF14765">
    <property type="entry name" value="PS-DH"/>
    <property type="match status" value="1"/>
</dbReference>
<feature type="compositionally biased region" description="Polar residues" evidence="8">
    <location>
        <begin position="2557"/>
        <end position="2576"/>
    </location>
</feature>
<dbReference type="InterPro" id="IPR014030">
    <property type="entry name" value="Ketoacyl_synth_N"/>
</dbReference>